<dbReference type="Proteomes" id="UP001497382">
    <property type="component" value="Unassembled WGS sequence"/>
</dbReference>
<sequence>MEFELLMKLPEDQVVLACILNYLIGGRKWGPLLEPLDVAVFVAQAVWKPSLEDIKQLENPKVYASTVNLSTLLVNGISAVLMVLETCGFPFPYKYALPWRFFDGKLFHFLYNEAKKRPRVWVLCNDQVLEDGSRVPSALIYREIRQRCYGILFNCFVEPNNVKYVVVEERCWYKKGQNENHDLREPERIYPLRLSYPSGVIRVEDLWFNCSERRRLEFFWHILRIPMKFDFLMALPEDQVALSCILNYLIGRRKSGPRLRPLEVAVFVAQAAWKPSSDDIQQLKNPKVDATAVNISTIFVAGIEAVLMALETCGFPSPYKYILPWQFFDGKLFHFLYNEAKKRPRVRVLCNDQDEIIERFYQLLPVVTNNTVYDPSSFKWSNILTDFGMEQNIKS</sequence>
<gene>
    <name evidence="1" type="ORF">LARSCL_LOCUS17685</name>
</gene>
<name>A0AAV2B8A3_9ARAC</name>
<dbReference type="PANTHER" id="PTHR15976">
    <property type="entry name" value="CONSTITUTIVE COACTIVATOR OF PEROXISOME PROLIFERATOR-ACTIVATED RECEPTOR GAMMA"/>
    <property type="match status" value="1"/>
</dbReference>
<keyword evidence="2" id="KW-1185">Reference proteome</keyword>
<dbReference type="InterPro" id="IPR026784">
    <property type="entry name" value="Coact_PPARg"/>
</dbReference>
<dbReference type="GO" id="GO:0005634">
    <property type="term" value="C:nucleus"/>
    <property type="evidence" value="ECO:0007669"/>
    <property type="project" value="TreeGrafter"/>
</dbReference>
<dbReference type="EMBL" id="CAXIEN010000307">
    <property type="protein sequence ID" value="CAL1292480.1"/>
    <property type="molecule type" value="Genomic_DNA"/>
</dbReference>
<dbReference type="PANTHER" id="PTHR15976:SF16">
    <property type="entry name" value="ASTEROID DOMAIN-CONTAINING PROTEIN"/>
    <property type="match status" value="1"/>
</dbReference>
<dbReference type="AlphaFoldDB" id="A0AAV2B8A3"/>
<protein>
    <submittedName>
        <fullName evidence="1">Uncharacterized protein</fullName>
    </submittedName>
</protein>
<accession>A0AAV2B8A3</accession>
<evidence type="ECO:0000313" key="2">
    <source>
        <dbReference type="Proteomes" id="UP001497382"/>
    </source>
</evidence>
<proteinExistence type="predicted"/>
<reference evidence="1 2" key="1">
    <citation type="submission" date="2024-04" db="EMBL/GenBank/DDBJ databases">
        <authorList>
            <person name="Rising A."/>
            <person name="Reimegard J."/>
            <person name="Sonavane S."/>
            <person name="Akerstrom W."/>
            <person name="Nylinder S."/>
            <person name="Hedman E."/>
            <person name="Kallberg Y."/>
        </authorList>
    </citation>
    <scope>NUCLEOTIDE SEQUENCE [LARGE SCALE GENOMIC DNA]</scope>
</reference>
<comment type="caution">
    <text evidence="1">The sequence shown here is derived from an EMBL/GenBank/DDBJ whole genome shotgun (WGS) entry which is preliminary data.</text>
</comment>
<organism evidence="1 2">
    <name type="scientific">Larinioides sclopetarius</name>
    <dbReference type="NCBI Taxonomy" id="280406"/>
    <lineage>
        <taxon>Eukaryota</taxon>
        <taxon>Metazoa</taxon>
        <taxon>Ecdysozoa</taxon>
        <taxon>Arthropoda</taxon>
        <taxon>Chelicerata</taxon>
        <taxon>Arachnida</taxon>
        <taxon>Araneae</taxon>
        <taxon>Araneomorphae</taxon>
        <taxon>Entelegynae</taxon>
        <taxon>Araneoidea</taxon>
        <taxon>Araneidae</taxon>
        <taxon>Larinioides</taxon>
    </lineage>
</organism>
<evidence type="ECO:0000313" key="1">
    <source>
        <dbReference type="EMBL" id="CAL1292480.1"/>
    </source>
</evidence>